<feature type="transmembrane region" description="Helical" evidence="1">
    <location>
        <begin position="118"/>
        <end position="139"/>
    </location>
</feature>
<keyword evidence="1" id="KW-0472">Membrane</keyword>
<sequence>MDMSIILVSLLFLGISFLVSSRLRAKFTRYSQEPIANGLSGKEIAEKMLHDNGIYDVKVISVDGFLSDHYNPMNKTVNLSPEVYSGTSIASAAVAAHECGHAVQHATAYNWLMMRSRLVPFVQFSSSIVQWVLLAGIILINTFPMLLLGGIILFGLTTLFSVITLPVEFDASNRALAWLHNRNILVQREQEGAKDALKWAAMTYVVAALASVATLIQYVLIFLNGSRNDD</sequence>
<keyword evidence="1" id="KW-0812">Transmembrane</keyword>
<comment type="caution">
    <text evidence="2">The sequence shown here is derived from an EMBL/GenBank/DDBJ whole genome shotgun (WGS) entry which is preliminary data.</text>
</comment>
<dbReference type="AlphaFoldDB" id="A0A4R6IWC1"/>
<proteinExistence type="predicted"/>
<dbReference type="Pfam" id="PF04298">
    <property type="entry name" value="Zn_peptidase_2"/>
    <property type="match status" value="1"/>
</dbReference>
<evidence type="ECO:0000313" key="3">
    <source>
        <dbReference type="Proteomes" id="UP000295741"/>
    </source>
</evidence>
<name>A0A4R6IWC1_9BACT</name>
<dbReference type="PANTHER" id="PTHR36434">
    <property type="entry name" value="MEMBRANE PROTEASE YUGP-RELATED"/>
    <property type="match status" value="1"/>
</dbReference>
<evidence type="ECO:0008006" key="4">
    <source>
        <dbReference type="Google" id="ProtNLM"/>
    </source>
</evidence>
<accession>A0A4R6IWC1</accession>
<feature type="transmembrane region" description="Helical" evidence="1">
    <location>
        <begin position="201"/>
        <end position="223"/>
    </location>
</feature>
<reference evidence="2 3" key="1">
    <citation type="submission" date="2019-03" db="EMBL/GenBank/DDBJ databases">
        <title>Genomic Encyclopedia of Archaeal and Bacterial Type Strains, Phase II (KMG-II): from individual species to whole genera.</title>
        <authorList>
            <person name="Goeker M."/>
        </authorList>
    </citation>
    <scope>NUCLEOTIDE SEQUENCE [LARGE SCALE GENOMIC DNA]</scope>
    <source>
        <strain evidence="2 3">DSM 28323</strain>
    </source>
</reference>
<evidence type="ECO:0000256" key="1">
    <source>
        <dbReference type="SAM" id="Phobius"/>
    </source>
</evidence>
<dbReference type="InterPro" id="IPR007395">
    <property type="entry name" value="Zn_peptidase_2"/>
</dbReference>
<feature type="transmembrane region" description="Helical" evidence="1">
    <location>
        <begin position="146"/>
        <end position="167"/>
    </location>
</feature>
<organism evidence="2 3">
    <name type="scientific">Sediminibacterium goheungense</name>
    <dbReference type="NCBI Taxonomy" id="1086393"/>
    <lineage>
        <taxon>Bacteria</taxon>
        <taxon>Pseudomonadati</taxon>
        <taxon>Bacteroidota</taxon>
        <taxon>Chitinophagia</taxon>
        <taxon>Chitinophagales</taxon>
        <taxon>Chitinophagaceae</taxon>
        <taxon>Sediminibacterium</taxon>
    </lineage>
</organism>
<dbReference type="PANTHER" id="PTHR36434:SF1">
    <property type="entry name" value="MEMBRANE PROTEASE YUGP-RELATED"/>
    <property type="match status" value="1"/>
</dbReference>
<protein>
    <recommendedName>
        <fullName evidence="4">Zinc metallopeptidase</fullName>
    </recommendedName>
</protein>
<dbReference type="OrthoDB" id="9784298at2"/>
<keyword evidence="1" id="KW-1133">Transmembrane helix</keyword>
<gene>
    <name evidence="2" type="ORF">BC659_1939</name>
</gene>
<dbReference type="EMBL" id="SNWP01000011">
    <property type="protein sequence ID" value="TDO26631.1"/>
    <property type="molecule type" value="Genomic_DNA"/>
</dbReference>
<dbReference type="Proteomes" id="UP000295741">
    <property type="component" value="Unassembled WGS sequence"/>
</dbReference>
<keyword evidence="3" id="KW-1185">Reference proteome</keyword>
<evidence type="ECO:0000313" key="2">
    <source>
        <dbReference type="EMBL" id="TDO26631.1"/>
    </source>
</evidence>